<dbReference type="AlphaFoldDB" id="A0A4U6TPP5"/>
<dbReference type="EMBL" id="CM016558">
    <property type="protein sequence ID" value="TKW04601.1"/>
    <property type="molecule type" value="Genomic_DNA"/>
</dbReference>
<protein>
    <submittedName>
        <fullName evidence="1">Uncharacterized protein</fullName>
    </submittedName>
</protein>
<reference evidence="1" key="1">
    <citation type="submission" date="2019-03" db="EMBL/GenBank/DDBJ databases">
        <title>WGS assembly of Setaria viridis.</title>
        <authorList>
            <person name="Huang P."/>
            <person name="Jenkins J."/>
            <person name="Grimwood J."/>
            <person name="Barry K."/>
            <person name="Healey A."/>
            <person name="Mamidi S."/>
            <person name="Sreedasyam A."/>
            <person name="Shu S."/>
            <person name="Feldman M."/>
            <person name="Wu J."/>
            <person name="Yu Y."/>
            <person name="Chen C."/>
            <person name="Johnson J."/>
            <person name="Rokhsar D."/>
            <person name="Baxter I."/>
            <person name="Schmutz J."/>
            <person name="Brutnell T."/>
            <person name="Kellogg E."/>
        </authorList>
    </citation>
    <scope>NUCLEOTIDE SEQUENCE [LARGE SCALE GENOMIC DNA]</scope>
</reference>
<dbReference type="Gramene" id="TKW04601">
    <property type="protein sequence ID" value="TKW04601"/>
    <property type="gene ID" value="SEVIR_7G120250v2"/>
</dbReference>
<gene>
    <name evidence="1" type="ORF">SEVIR_7G120250v2</name>
</gene>
<name>A0A4U6TPP5_SETVI</name>
<evidence type="ECO:0000313" key="1">
    <source>
        <dbReference type="EMBL" id="TKW04601.1"/>
    </source>
</evidence>
<dbReference type="Proteomes" id="UP000298652">
    <property type="component" value="Chromosome 7"/>
</dbReference>
<accession>A0A4U6TPP5</accession>
<organism evidence="1 2">
    <name type="scientific">Setaria viridis</name>
    <name type="common">Green bristlegrass</name>
    <name type="synonym">Setaria italica subsp. viridis</name>
    <dbReference type="NCBI Taxonomy" id="4556"/>
    <lineage>
        <taxon>Eukaryota</taxon>
        <taxon>Viridiplantae</taxon>
        <taxon>Streptophyta</taxon>
        <taxon>Embryophyta</taxon>
        <taxon>Tracheophyta</taxon>
        <taxon>Spermatophyta</taxon>
        <taxon>Magnoliopsida</taxon>
        <taxon>Liliopsida</taxon>
        <taxon>Poales</taxon>
        <taxon>Poaceae</taxon>
        <taxon>PACMAD clade</taxon>
        <taxon>Panicoideae</taxon>
        <taxon>Panicodae</taxon>
        <taxon>Paniceae</taxon>
        <taxon>Cenchrinae</taxon>
        <taxon>Setaria</taxon>
    </lineage>
</organism>
<keyword evidence="2" id="KW-1185">Reference proteome</keyword>
<proteinExistence type="predicted"/>
<evidence type="ECO:0000313" key="2">
    <source>
        <dbReference type="Proteomes" id="UP000298652"/>
    </source>
</evidence>
<sequence>MKHRFPVLTKINTCTVTTGTRINLTDSTLMFTFTQGGRHRQI</sequence>